<reference evidence="1 2" key="1">
    <citation type="submission" date="2022-12" db="EMBL/GenBank/DDBJ databases">
        <title>Chromosome-level genome of Tegillarca granosa.</title>
        <authorList>
            <person name="Kim J."/>
        </authorList>
    </citation>
    <scope>NUCLEOTIDE SEQUENCE [LARGE SCALE GENOMIC DNA]</scope>
    <source>
        <strain evidence="1">Teg-2019</strain>
        <tissue evidence="1">Adductor muscle</tissue>
    </source>
</reference>
<gene>
    <name evidence="1" type="ORF">KUTeg_007323</name>
</gene>
<name>A0ABQ9FCX6_TEGGR</name>
<sequence length="147" mass="17130">MASEDYIRDSVFYKFPQKYANIQWIGTDSLDHYSVTPCKIFGEKGKSRGVITFQIKDLPRLKEVLLYLNHCCTSDSGVISISVNNNVLHEMFSVIPKIIFSKQLFGIPAYFCRQGDNTLTIMLHQNSKCMYLLRDMEIEFVYYNLKF</sequence>
<evidence type="ECO:0000313" key="1">
    <source>
        <dbReference type="EMBL" id="KAJ8315173.1"/>
    </source>
</evidence>
<organism evidence="1 2">
    <name type="scientific">Tegillarca granosa</name>
    <name type="common">Malaysian cockle</name>
    <name type="synonym">Anadara granosa</name>
    <dbReference type="NCBI Taxonomy" id="220873"/>
    <lineage>
        <taxon>Eukaryota</taxon>
        <taxon>Metazoa</taxon>
        <taxon>Spiralia</taxon>
        <taxon>Lophotrochozoa</taxon>
        <taxon>Mollusca</taxon>
        <taxon>Bivalvia</taxon>
        <taxon>Autobranchia</taxon>
        <taxon>Pteriomorphia</taxon>
        <taxon>Arcoida</taxon>
        <taxon>Arcoidea</taxon>
        <taxon>Arcidae</taxon>
        <taxon>Tegillarca</taxon>
    </lineage>
</organism>
<dbReference type="Proteomes" id="UP001217089">
    <property type="component" value="Unassembled WGS sequence"/>
</dbReference>
<protein>
    <submittedName>
        <fullName evidence="1">Uncharacterized protein</fullName>
    </submittedName>
</protein>
<keyword evidence="2" id="KW-1185">Reference proteome</keyword>
<accession>A0ABQ9FCX6</accession>
<dbReference type="EMBL" id="JARBDR010000337">
    <property type="protein sequence ID" value="KAJ8315173.1"/>
    <property type="molecule type" value="Genomic_DNA"/>
</dbReference>
<proteinExistence type="predicted"/>
<comment type="caution">
    <text evidence="1">The sequence shown here is derived from an EMBL/GenBank/DDBJ whole genome shotgun (WGS) entry which is preliminary data.</text>
</comment>
<evidence type="ECO:0000313" key="2">
    <source>
        <dbReference type="Proteomes" id="UP001217089"/>
    </source>
</evidence>